<feature type="domain" description="UDENN" evidence="1">
    <location>
        <begin position="12"/>
        <end position="436"/>
    </location>
</feature>
<protein>
    <submittedName>
        <fullName evidence="2">Suppression of tumorigenicity 5 st5</fullName>
    </submittedName>
</protein>
<dbReference type="Gene3D" id="3.40.50.11500">
    <property type="match status" value="1"/>
</dbReference>
<accession>A0ABQ8YJI1</accession>
<organism evidence="2 3">
    <name type="scientific">Anaeramoeba flamelloides</name>
    <dbReference type="NCBI Taxonomy" id="1746091"/>
    <lineage>
        <taxon>Eukaryota</taxon>
        <taxon>Metamonada</taxon>
        <taxon>Anaeramoebidae</taxon>
        <taxon>Anaeramoeba</taxon>
    </lineage>
</organism>
<dbReference type="EMBL" id="JAOAOG010000158">
    <property type="protein sequence ID" value="KAJ6244764.1"/>
    <property type="molecule type" value="Genomic_DNA"/>
</dbReference>
<evidence type="ECO:0000313" key="2">
    <source>
        <dbReference type="EMBL" id="KAJ6244764.1"/>
    </source>
</evidence>
<comment type="caution">
    <text evidence="2">The sequence shown here is derived from an EMBL/GenBank/DDBJ whole genome shotgun (WGS) entry which is preliminary data.</text>
</comment>
<keyword evidence="3" id="KW-1185">Reference proteome</keyword>
<gene>
    <name evidence="2" type="ORF">M0813_20855</name>
</gene>
<proteinExistence type="predicted"/>
<dbReference type="PANTHER" id="PTHR15288">
    <property type="entry name" value="DENN DOMAIN-CONTAINING PROTEIN 2"/>
    <property type="match status" value="1"/>
</dbReference>
<dbReference type="InterPro" id="IPR037516">
    <property type="entry name" value="Tripartite_DENN"/>
</dbReference>
<dbReference type="InterPro" id="IPR001194">
    <property type="entry name" value="cDENN_dom"/>
</dbReference>
<dbReference type="Pfam" id="PF02141">
    <property type="entry name" value="DENN"/>
    <property type="match status" value="1"/>
</dbReference>
<dbReference type="PROSITE" id="PS50211">
    <property type="entry name" value="DENN"/>
    <property type="match status" value="1"/>
</dbReference>
<sequence>MTTFHLFDRFIHLRYHRNANEKLLESHYQVLYTYPRKKTKEIVKTELFYLKDFCFYDVNNTDFSLTNGNKQFSFIITEYKTGEFLYVFVSRTQDLSKNTLDSCMFITTNPFKKFFRDLLDLCEKKIQYSHFLLNCLLHNLYHLKRIDILTKKEIVFPVSRFKNEQDIINLCQETFHTSRSLHALSKIGGEKLSQIFNCIFSEIKLIAISSKIHKLSNFIHLLIEVIKPFKWEFPLISFTPEKLIENIQSPTALIMGVERKIYERNLEMFSTEEFYLFDLDYNRGSFRFDKKNGTNEDYKNISTTLLNEKEFLIKEITDYRKKIRKKQQKKDYHRLDTIFRTYIDYCLKTFNSLYLTQNRVTQLYSGYLTHEKKSIQQGILSFKNEKLKATWYKYVPNFDLKWNKLSDNLVADLDVHYFYYLKHFLNKDQQRKKSSQIKLDSEHIVDFDSMVLTTKGEQSIITRSSWFYLYTVNNQHQCRPLKEKNSVQLENNFRKMNFGKKLKLLDFISIKNIKYQFCFAELGIESHIIRIDSQIFPLIRGNPELAVETANNTYEPKSQK</sequence>
<dbReference type="PANTHER" id="PTHR15288:SF0">
    <property type="entry name" value="UDENN DOMAIN-CONTAINING PROTEIN"/>
    <property type="match status" value="1"/>
</dbReference>
<dbReference type="InterPro" id="IPR043153">
    <property type="entry name" value="DENN_C"/>
</dbReference>
<dbReference type="Proteomes" id="UP001150062">
    <property type="component" value="Unassembled WGS sequence"/>
</dbReference>
<dbReference type="InterPro" id="IPR051942">
    <property type="entry name" value="DENN_domain_containing_2"/>
</dbReference>
<name>A0ABQ8YJI1_9EUKA</name>
<reference evidence="2" key="1">
    <citation type="submission" date="2022-08" db="EMBL/GenBank/DDBJ databases">
        <title>Novel sulfate-reducing endosymbionts in the free-living metamonad Anaeramoeba.</title>
        <authorList>
            <person name="Jerlstrom-Hultqvist J."/>
            <person name="Cepicka I."/>
            <person name="Gallot-Lavallee L."/>
            <person name="Salas-Leiva D."/>
            <person name="Curtis B.A."/>
            <person name="Zahonova K."/>
            <person name="Pipaliya S."/>
            <person name="Dacks J."/>
            <person name="Roger A.J."/>
        </authorList>
    </citation>
    <scope>NUCLEOTIDE SEQUENCE</scope>
    <source>
        <strain evidence="2">Schooner1</strain>
    </source>
</reference>
<dbReference type="SMART" id="SM00799">
    <property type="entry name" value="DENN"/>
    <property type="match status" value="1"/>
</dbReference>
<evidence type="ECO:0000313" key="3">
    <source>
        <dbReference type="Proteomes" id="UP001150062"/>
    </source>
</evidence>
<evidence type="ECO:0000259" key="1">
    <source>
        <dbReference type="PROSITE" id="PS50211"/>
    </source>
</evidence>